<comment type="caution">
    <text evidence="2">The sequence shown here is derived from an EMBL/GenBank/DDBJ whole genome shotgun (WGS) entry which is preliminary data.</text>
</comment>
<name>A0A5S3V7E8_9GAMM</name>
<accession>A0A5S3V7E8</accession>
<sequence>MAFIYSTSLKVCYNMRIPCHQVFAGKAKRGKGTMD</sequence>
<evidence type="ECO:0000259" key="1">
    <source>
        <dbReference type="Pfam" id="PF13612"/>
    </source>
</evidence>
<dbReference type="Pfam" id="PF13612">
    <property type="entry name" value="DDE_Tnp_1_3"/>
    <property type="match status" value="1"/>
</dbReference>
<organism evidence="2 3">
    <name type="scientific">Pseudoalteromonas aurantia</name>
    <dbReference type="NCBI Taxonomy" id="43654"/>
    <lineage>
        <taxon>Bacteria</taxon>
        <taxon>Pseudomonadati</taxon>
        <taxon>Pseudomonadota</taxon>
        <taxon>Gammaproteobacteria</taxon>
        <taxon>Alteromonadales</taxon>
        <taxon>Pseudoalteromonadaceae</taxon>
        <taxon>Pseudoalteromonas</taxon>
    </lineage>
</organism>
<reference evidence="3" key="2">
    <citation type="submission" date="2019-06" db="EMBL/GenBank/DDBJ databases">
        <title>Co-occurence of chitin degradation, pigmentation and bioactivity in marine Pseudoalteromonas.</title>
        <authorList>
            <person name="Sonnenschein E.C."/>
            <person name="Bech P.K."/>
        </authorList>
    </citation>
    <scope>NUCLEOTIDE SEQUENCE [LARGE SCALE GENOMIC DNA]</scope>
    <source>
        <strain evidence="3">S3790</strain>
    </source>
</reference>
<protein>
    <recommendedName>
        <fullName evidence="1">Transposase DDE domain-containing protein</fullName>
    </recommendedName>
</protein>
<gene>
    <name evidence="2" type="ORF">CWC19_13240</name>
</gene>
<reference evidence="2 3" key="1">
    <citation type="submission" date="2018-01" db="EMBL/GenBank/DDBJ databases">
        <authorList>
            <person name="Paulsen S."/>
            <person name="Gram L.K."/>
        </authorList>
    </citation>
    <scope>NUCLEOTIDE SEQUENCE [LARGE SCALE GENOMIC DNA]</scope>
    <source>
        <strain evidence="2 3">S3790</strain>
    </source>
</reference>
<proteinExistence type="predicted"/>
<dbReference type="OrthoDB" id="5620529at2"/>
<dbReference type="EMBL" id="PNBX01000055">
    <property type="protein sequence ID" value="TMO67587.1"/>
    <property type="molecule type" value="Genomic_DNA"/>
</dbReference>
<evidence type="ECO:0000313" key="2">
    <source>
        <dbReference type="EMBL" id="TMO67587.1"/>
    </source>
</evidence>
<feature type="domain" description="Transposase DDE" evidence="1">
    <location>
        <begin position="2"/>
        <end position="34"/>
    </location>
</feature>
<evidence type="ECO:0000313" key="3">
    <source>
        <dbReference type="Proteomes" id="UP000307217"/>
    </source>
</evidence>
<dbReference type="InterPro" id="IPR025668">
    <property type="entry name" value="Tnp_DDE_dom"/>
</dbReference>
<dbReference type="AlphaFoldDB" id="A0A5S3V7E8"/>
<dbReference type="Proteomes" id="UP000307217">
    <property type="component" value="Unassembled WGS sequence"/>
</dbReference>